<keyword evidence="1" id="KW-0479">Metal-binding</keyword>
<dbReference type="Proteomes" id="UP000801428">
    <property type="component" value="Unassembled WGS sequence"/>
</dbReference>
<organism evidence="3 4">
    <name type="scientific">Curvularia kusanoi</name>
    <name type="common">Cochliobolus kusanoi</name>
    <dbReference type="NCBI Taxonomy" id="90978"/>
    <lineage>
        <taxon>Eukaryota</taxon>
        <taxon>Fungi</taxon>
        <taxon>Dikarya</taxon>
        <taxon>Ascomycota</taxon>
        <taxon>Pezizomycotina</taxon>
        <taxon>Dothideomycetes</taxon>
        <taxon>Pleosporomycetidae</taxon>
        <taxon>Pleosporales</taxon>
        <taxon>Pleosporineae</taxon>
        <taxon>Pleosporaceae</taxon>
        <taxon>Curvularia</taxon>
    </lineage>
</organism>
<sequence length="259" mass="29386">MPVPNNRGGATHRVAKHKPVLFIAEEHVLSFRSPFFRKRFNKVRHGIDSECTICLDGFVPTRTDTCQTCGLVVHQSCIVKWLRRNVNCPVNCPRCRTPWSKTSIHPNVFTFDQLDPEGFEVYIQWLYLYEISDHAADTADGHCVRLIKAYLVGDILSDSEFLLVVRNEIVETAVENGLSYSAIAFTYNNTHEPCALRRFLVDLYTLTGSMEQLKGGHVSHLFLVDMAQSFMVKSKEAVGKEYIRAQLAGEGRFENLGEN</sequence>
<name>A0A9P4TI20_CURKU</name>
<evidence type="ECO:0000313" key="4">
    <source>
        <dbReference type="Proteomes" id="UP000801428"/>
    </source>
</evidence>
<dbReference type="EMBL" id="SWKU01000007">
    <property type="protein sequence ID" value="KAF3004976.1"/>
    <property type="molecule type" value="Genomic_DNA"/>
</dbReference>
<keyword evidence="1" id="KW-0862">Zinc</keyword>
<gene>
    <name evidence="3" type="ORF">E8E13_008124</name>
</gene>
<dbReference type="AlphaFoldDB" id="A0A9P4TI20"/>
<accession>A0A9P4TI20</accession>
<dbReference type="Gene3D" id="3.30.40.10">
    <property type="entry name" value="Zinc/RING finger domain, C3HC4 (zinc finger)"/>
    <property type="match status" value="1"/>
</dbReference>
<protein>
    <recommendedName>
        <fullName evidence="2">RING-type domain-containing protein</fullName>
    </recommendedName>
</protein>
<keyword evidence="1" id="KW-0863">Zinc-finger</keyword>
<evidence type="ECO:0000256" key="1">
    <source>
        <dbReference type="PROSITE-ProRule" id="PRU00175"/>
    </source>
</evidence>
<comment type="caution">
    <text evidence="3">The sequence shown here is derived from an EMBL/GenBank/DDBJ whole genome shotgun (WGS) entry which is preliminary data.</text>
</comment>
<dbReference type="PROSITE" id="PS50089">
    <property type="entry name" value="ZF_RING_2"/>
    <property type="match status" value="1"/>
</dbReference>
<dbReference type="OrthoDB" id="3693478at2759"/>
<dbReference type="InterPro" id="IPR001841">
    <property type="entry name" value="Znf_RING"/>
</dbReference>
<reference evidence="3" key="1">
    <citation type="submission" date="2019-04" db="EMBL/GenBank/DDBJ databases">
        <title>Sequencing of skin fungus with MAO and IRED activity.</title>
        <authorList>
            <person name="Marsaioli A.J."/>
            <person name="Bonatto J.M.C."/>
            <person name="Reis Junior O."/>
        </authorList>
    </citation>
    <scope>NUCLEOTIDE SEQUENCE</scope>
    <source>
        <strain evidence="3">30M1</strain>
    </source>
</reference>
<dbReference type="GO" id="GO:0008270">
    <property type="term" value="F:zinc ion binding"/>
    <property type="evidence" value="ECO:0007669"/>
    <property type="project" value="UniProtKB-KW"/>
</dbReference>
<dbReference type="InterPro" id="IPR013083">
    <property type="entry name" value="Znf_RING/FYVE/PHD"/>
</dbReference>
<dbReference type="SUPFAM" id="SSF57850">
    <property type="entry name" value="RING/U-box"/>
    <property type="match status" value="1"/>
</dbReference>
<evidence type="ECO:0000259" key="2">
    <source>
        <dbReference type="PROSITE" id="PS50089"/>
    </source>
</evidence>
<dbReference type="Pfam" id="PF13639">
    <property type="entry name" value="zf-RING_2"/>
    <property type="match status" value="1"/>
</dbReference>
<keyword evidence="4" id="KW-1185">Reference proteome</keyword>
<feature type="domain" description="RING-type" evidence="2">
    <location>
        <begin position="51"/>
        <end position="96"/>
    </location>
</feature>
<evidence type="ECO:0000313" key="3">
    <source>
        <dbReference type="EMBL" id="KAF3004976.1"/>
    </source>
</evidence>
<proteinExistence type="predicted"/>